<dbReference type="EMBL" id="JAOPGA020000602">
    <property type="protein sequence ID" value="KAL0479778.1"/>
    <property type="molecule type" value="Genomic_DNA"/>
</dbReference>
<dbReference type="SMART" id="SM00176">
    <property type="entry name" value="RAN"/>
    <property type="match status" value="1"/>
</dbReference>
<dbReference type="SMART" id="SM00174">
    <property type="entry name" value="RHO"/>
    <property type="match status" value="1"/>
</dbReference>
<dbReference type="SMART" id="SM00175">
    <property type="entry name" value="RAB"/>
    <property type="match status" value="1"/>
</dbReference>
<dbReference type="AlphaFoldDB" id="A0AAW2YQY2"/>
<dbReference type="SUPFAM" id="SSF52540">
    <property type="entry name" value="P-loop containing nucleoside triphosphate hydrolases"/>
    <property type="match status" value="1"/>
</dbReference>
<protein>
    <submittedName>
        <fullName evidence="3">Rab-like protein</fullName>
    </submittedName>
</protein>
<reference evidence="3 4" key="1">
    <citation type="submission" date="2024-03" db="EMBL/GenBank/DDBJ databases">
        <title>The Acrasis kona genome and developmental transcriptomes reveal deep origins of eukaryotic multicellular pathways.</title>
        <authorList>
            <person name="Sheikh S."/>
            <person name="Fu C.-J."/>
            <person name="Brown M.W."/>
            <person name="Baldauf S.L."/>
        </authorList>
    </citation>
    <scope>NUCLEOTIDE SEQUENCE [LARGE SCALE GENOMIC DNA]</scope>
    <source>
        <strain evidence="3 4">ATCC MYA-3509</strain>
    </source>
</reference>
<dbReference type="InterPro" id="IPR001806">
    <property type="entry name" value="Small_GTPase"/>
</dbReference>
<dbReference type="Gene3D" id="3.40.50.300">
    <property type="entry name" value="P-loop containing nucleotide triphosphate hydrolases"/>
    <property type="match status" value="1"/>
</dbReference>
<dbReference type="Pfam" id="PF00071">
    <property type="entry name" value="Ras"/>
    <property type="match status" value="1"/>
</dbReference>
<dbReference type="EMBL" id="JAOPGA020000489">
    <property type="protein sequence ID" value="KAL0478958.1"/>
    <property type="molecule type" value="Genomic_DNA"/>
</dbReference>
<proteinExistence type="predicted"/>
<name>A0AAW2YQY2_9EUKA</name>
<evidence type="ECO:0000256" key="1">
    <source>
        <dbReference type="ARBA" id="ARBA00022741"/>
    </source>
</evidence>
<dbReference type="Proteomes" id="UP001431209">
    <property type="component" value="Unassembled WGS sequence"/>
</dbReference>
<organism evidence="3 4">
    <name type="scientific">Acrasis kona</name>
    <dbReference type="NCBI Taxonomy" id="1008807"/>
    <lineage>
        <taxon>Eukaryota</taxon>
        <taxon>Discoba</taxon>
        <taxon>Heterolobosea</taxon>
        <taxon>Tetramitia</taxon>
        <taxon>Eutetramitia</taxon>
        <taxon>Acrasidae</taxon>
        <taxon>Acrasis</taxon>
    </lineage>
</organism>
<accession>A0AAW2YQY2</accession>
<evidence type="ECO:0000313" key="4">
    <source>
        <dbReference type="Proteomes" id="UP001431209"/>
    </source>
</evidence>
<gene>
    <name evidence="3" type="ORF">AKO1_000719</name>
    <name evidence="2" type="ORF">AKO1_007858</name>
</gene>
<dbReference type="InterPro" id="IPR005225">
    <property type="entry name" value="Small_GTP-bd"/>
</dbReference>
<dbReference type="PANTHER" id="PTHR47978">
    <property type="match status" value="1"/>
</dbReference>
<dbReference type="GO" id="GO:0003924">
    <property type="term" value="F:GTPase activity"/>
    <property type="evidence" value="ECO:0007669"/>
    <property type="project" value="InterPro"/>
</dbReference>
<comment type="caution">
    <text evidence="3">The sequence shown here is derived from an EMBL/GenBank/DDBJ whole genome shotgun (WGS) entry which is preliminary data.</text>
</comment>
<sequence length="190" mass="21703">MPEKDPIKVILLGDSAVGKSKLVERFLIDGFQNQQQSTYALNIISYVGKVGDEIENIDFWDTAGQERFFDVHPSYYYQAHACIFVFDTARKETYKNLEKWFQELQSHRKGIPCICVANKIDMDPSVTEKTFSFATNKEIPFYFVSAADGTNVVKVFKEAMALGKQCRDNPEKDFLSDVLDLLNDDTSNIE</sequence>
<dbReference type="InterPro" id="IPR027417">
    <property type="entry name" value="P-loop_NTPase"/>
</dbReference>
<dbReference type="SMART" id="SM00173">
    <property type="entry name" value="RAS"/>
    <property type="match status" value="1"/>
</dbReference>
<keyword evidence="4" id="KW-1185">Reference proteome</keyword>
<evidence type="ECO:0000313" key="2">
    <source>
        <dbReference type="EMBL" id="KAL0478958.1"/>
    </source>
</evidence>
<dbReference type="FunFam" id="3.40.50.300:FF:001447">
    <property type="entry name" value="Ras-related protein Rab-1B"/>
    <property type="match status" value="1"/>
</dbReference>
<dbReference type="GO" id="GO:0005525">
    <property type="term" value="F:GTP binding"/>
    <property type="evidence" value="ECO:0007669"/>
    <property type="project" value="InterPro"/>
</dbReference>
<dbReference type="NCBIfam" id="TIGR00231">
    <property type="entry name" value="small_GTP"/>
    <property type="match status" value="1"/>
</dbReference>
<keyword evidence="1" id="KW-0547">Nucleotide-binding</keyword>
<dbReference type="PRINTS" id="PR00449">
    <property type="entry name" value="RASTRNSFRMNG"/>
</dbReference>
<evidence type="ECO:0000313" key="3">
    <source>
        <dbReference type="EMBL" id="KAL0479778.1"/>
    </source>
</evidence>
<dbReference type="PROSITE" id="PS51419">
    <property type="entry name" value="RAB"/>
    <property type="match status" value="1"/>
</dbReference>